<dbReference type="Pfam" id="PF00899">
    <property type="entry name" value="ThiF"/>
    <property type="match status" value="1"/>
</dbReference>
<dbReference type="PANTHER" id="PTHR10953:SF102">
    <property type="entry name" value="ADENYLYLTRANSFERASE AND SULFURTRANSFERASE MOCS3"/>
    <property type="match status" value="1"/>
</dbReference>
<dbReference type="GO" id="GO:0042292">
    <property type="term" value="F:URM1 activating enzyme activity"/>
    <property type="evidence" value="ECO:0007669"/>
    <property type="project" value="TreeGrafter"/>
</dbReference>
<keyword evidence="3" id="KW-0808">Transferase</keyword>
<dbReference type="InterPro" id="IPR035985">
    <property type="entry name" value="Ubiquitin-activating_enz"/>
</dbReference>
<dbReference type="Proteomes" id="UP000053240">
    <property type="component" value="Unassembled WGS sequence"/>
</dbReference>
<gene>
    <name evidence="3" type="ORF">RR48_03597</name>
</gene>
<organism evidence="3 4">
    <name type="scientific">Papilio machaon</name>
    <name type="common">Old World swallowtail butterfly</name>
    <dbReference type="NCBI Taxonomy" id="76193"/>
    <lineage>
        <taxon>Eukaryota</taxon>
        <taxon>Metazoa</taxon>
        <taxon>Ecdysozoa</taxon>
        <taxon>Arthropoda</taxon>
        <taxon>Hexapoda</taxon>
        <taxon>Insecta</taxon>
        <taxon>Pterygota</taxon>
        <taxon>Neoptera</taxon>
        <taxon>Endopterygota</taxon>
        <taxon>Lepidoptera</taxon>
        <taxon>Glossata</taxon>
        <taxon>Ditrysia</taxon>
        <taxon>Papilionoidea</taxon>
        <taxon>Papilionidae</taxon>
        <taxon>Papilioninae</taxon>
        <taxon>Papilio</taxon>
    </lineage>
</organism>
<dbReference type="GO" id="GO:0004792">
    <property type="term" value="F:thiosulfate-cyanide sulfurtransferase activity"/>
    <property type="evidence" value="ECO:0007669"/>
    <property type="project" value="TreeGrafter"/>
</dbReference>
<dbReference type="GO" id="GO:0016779">
    <property type="term" value="F:nucleotidyltransferase activity"/>
    <property type="evidence" value="ECO:0007669"/>
    <property type="project" value="UniProtKB-KW"/>
</dbReference>
<feature type="coiled-coil region" evidence="1">
    <location>
        <begin position="4"/>
        <end position="31"/>
    </location>
</feature>
<sequence>MEHIQILEQEIDHLRKTLQEKENELFEMKRNWMPMQSNGIQPEFTTLYSRNENNVTKVQYGDKLPKWAIERYSRQILLPDIGVAGQEKLCNSKVLIVGAGGLGCPAALYLAGAGIGPQGSSSSGLHSHCVSELSSTSIFFPHRDPHGLFTFSFT</sequence>
<dbReference type="InParanoid" id="A0A0N1PHW6"/>
<evidence type="ECO:0000313" key="3">
    <source>
        <dbReference type="EMBL" id="KPJ08924.1"/>
    </source>
</evidence>
<reference evidence="3 4" key="1">
    <citation type="journal article" date="2015" name="Nat. Commun.">
        <title>Outbred genome sequencing and CRISPR/Cas9 gene editing in butterflies.</title>
        <authorList>
            <person name="Li X."/>
            <person name="Fan D."/>
            <person name="Zhang W."/>
            <person name="Liu G."/>
            <person name="Zhang L."/>
            <person name="Zhao L."/>
            <person name="Fang X."/>
            <person name="Chen L."/>
            <person name="Dong Y."/>
            <person name="Chen Y."/>
            <person name="Ding Y."/>
            <person name="Zhao R."/>
            <person name="Feng M."/>
            <person name="Zhu Y."/>
            <person name="Feng Y."/>
            <person name="Jiang X."/>
            <person name="Zhu D."/>
            <person name="Xiang H."/>
            <person name="Feng X."/>
            <person name="Li S."/>
            <person name="Wang J."/>
            <person name="Zhang G."/>
            <person name="Kronforst M.R."/>
            <person name="Wang W."/>
        </authorList>
    </citation>
    <scope>NUCLEOTIDE SEQUENCE [LARGE SCALE GENOMIC DNA]</scope>
    <source>
        <strain evidence="3">Ya'a_city_454_Pm</strain>
        <tissue evidence="3">Whole body</tissue>
    </source>
</reference>
<dbReference type="EMBL" id="KQ461111">
    <property type="protein sequence ID" value="KPJ08924.1"/>
    <property type="molecule type" value="Genomic_DNA"/>
</dbReference>
<dbReference type="InterPro" id="IPR045886">
    <property type="entry name" value="ThiF/MoeB/HesA"/>
</dbReference>
<keyword evidence="3" id="KW-0548">Nucleotidyltransferase</keyword>
<protein>
    <submittedName>
        <fullName evidence="3">Adenylyltransferase and sulfurtransferase MOCS3</fullName>
    </submittedName>
</protein>
<evidence type="ECO:0000313" key="4">
    <source>
        <dbReference type="Proteomes" id="UP000053240"/>
    </source>
</evidence>
<evidence type="ECO:0000256" key="1">
    <source>
        <dbReference type="SAM" id="Coils"/>
    </source>
</evidence>
<keyword evidence="1" id="KW-0175">Coiled coil</keyword>
<proteinExistence type="predicted"/>
<dbReference type="GO" id="GO:0005737">
    <property type="term" value="C:cytoplasm"/>
    <property type="evidence" value="ECO:0007669"/>
    <property type="project" value="TreeGrafter"/>
</dbReference>
<dbReference type="Gene3D" id="3.40.50.720">
    <property type="entry name" value="NAD(P)-binding Rossmann-like Domain"/>
    <property type="match status" value="1"/>
</dbReference>
<keyword evidence="4" id="KW-1185">Reference proteome</keyword>
<dbReference type="SUPFAM" id="SSF69572">
    <property type="entry name" value="Activating enzymes of the ubiquitin-like proteins"/>
    <property type="match status" value="1"/>
</dbReference>
<dbReference type="AlphaFoldDB" id="A0A0N1PHW6"/>
<dbReference type="InterPro" id="IPR000594">
    <property type="entry name" value="ThiF_NAD_FAD-bd"/>
</dbReference>
<dbReference type="PANTHER" id="PTHR10953">
    <property type="entry name" value="UBIQUITIN-ACTIVATING ENZYME E1"/>
    <property type="match status" value="1"/>
</dbReference>
<dbReference type="STRING" id="76193.A0A0N1PHW6"/>
<name>A0A0N1PHW6_PAPMA</name>
<evidence type="ECO:0000259" key="2">
    <source>
        <dbReference type="Pfam" id="PF00899"/>
    </source>
</evidence>
<accession>A0A0N1PHW6</accession>
<feature type="domain" description="THIF-type NAD/FAD binding fold" evidence="2">
    <location>
        <begin position="72"/>
        <end position="116"/>
    </location>
</feature>